<dbReference type="Gene3D" id="3.40.50.150">
    <property type="entry name" value="Vaccinia Virus protein VP39"/>
    <property type="match status" value="1"/>
</dbReference>
<evidence type="ECO:0000256" key="1">
    <source>
        <dbReference type="ARBA" id="ARBA00022679"/>
    </source>
</evidence>
<dbReference type="EC" id="2.1.1.222" evidence="2"/>
<evidence type="ECO:0000313" key="3">
    <source>
        <dbReference type="Proteomes" id="UP000381693"/>
    </source>
</evidence>
<dbReference type="SUPFAM" id="SSF53335">
    <property type="entry name" value="S-adenosyl-L-methionine-dependent methyltransferases"/>
    <property type="match status" value="1"/>
</dbReference>
<sequence>MQWEARSSCPVCGGAGSLVVSKARDPVCGVEGEWNYRRCDRCGSLWMDPRPPMEAIPTLYPENYYTHAGVPPDPAGERSLPSRVWGAAQEAALRRFGYNGAKPANPWERLGEMLLAFPPIEREAPRRVRFLPRLPSGKLLDVGCGDGSFLERMRTLGWEGEGLEPDPISAEQARRRGFPIRSSTLEEAAFPPEAYDAITMSHVLEHLPDPSTVLVRLRAALKRGGLLVSISPNPVGSLARRFGGAWRGLEPPRHLVLPSPAGCAILCRKAELEARVFTCWSESHWVRSQSRQIETCGRVLDTRCPLADRLYGYAIAPWMNWFLRDSGEEVVFVAHR</sequence>
<evidence type="ECO:0000313" key="2">
    <source>
        <dbReference type="EMBL" id="VVM06545.1"/>
    </source>
</evidence>
<keyword evidence="2" id="KW-0489">Methyltransferase</keyword>
<dbReference type="CDD" id="cd02440">
    <property type="entry name" value="AdoMet_MTases"/>
    <property type="match status" value="1"/>
</dbReference>
<dbReference type="PANTHER" id="PTHR43861">
    <property type="entry name" value="TRANS-ACONITATE 2-METHYLTRANSFERASE-RELATED"/>
    <property type="match status" value="1"/>
</dbReference>
<keyword evidence="3" id="KW-1185">Reference proteome</keyword>
<dbReference type="OrthoDB" id="9791837at2"/>
<comment type="caution">
    <text evidence="2">The sequence shown here is derived from an EMBL/GenBank/DDBJ whole genome shotgun (WGS) entry which is preliminary data.</text>
</comment>
<accession>A0A5E6MAW0</accession>
<name>A0A5E6MAW0_9BACT</name>
<keyword evidence="1 2" id="KW-0808">Transferase</keyword>
<dbReference type="GO" id="GO:0032259">
    <property type="term" value="P:methylation"/>
    <property type="evidence" value="ECO:0007669"/>
    <property type="project" value="UniProtKB-KW"/>
</dbReference>
<reference evidence="2" key="1">
    <citation type="submission" date="2019-09" db="EMBL/GenBank/DDBJ databases">
        <authorList>
            <person name="Cremers G."/>
        </authorList>
    </citation>
    <scope>NUCLEOTIDE SEQUENCE [LARGE SCALE GENOMIC DNA]</scope>
    <source>
        <strain evidence="2">3B</strain>
    </source>
</reference>
<dbReference type="GO" id="GO:0102208">
    <property type="term" value="F:2-polyprenyl-6-hydroxyphenol methylase activity"/>
    <property type="evidence" value="ECO:0007669"/>
    <property type="project" value="UniProtKB-EC"/>
</dbReference>
<dbReference type="AlphaFoldDB" id="A0A5E6MAW0"/>
<dbReference type="PANTHER" id="PTHR43861:SF3">
    <property type="entry name" value="PUTATIVE (AFU_ORTHOLOGUE AFUA_2G14390)-RELATED"/>
    <property type="match status" value="1"/>
</dbReference>
<dbReference type="Pfam" id="PF13489">
    <property type="entry name" value="Methyltransf_23"/>
    <property type="match status" value="1"/>
</dbReference>
<dbReference type="Proteomes" id="UP000381693">
    <property type="component" value="Unassembled WGS sequence"/>
</dbReference>
<organism evidence="2 3">
    <name type="scientific">Methylacidimicrobium cyclopophantes</name>
    <dbReference type="NCBI Taxonomy" id="1041766"/>
    <lineage>
        <taxon>Bacteria</taxon>
        <taxon>Pseudomonadati</taxon>
        <taxon>Verrucomicrobiota</taxon>
        <taxon>Methylacidimicrobium</taxon>
    </lineage>
</organism>
<keyword evidence="2" id="KW-0830">Ubiquinone</keyword>
<dbReference type="EMBL" id="CABFUZ020000119">
    <property type="protein sequence ID" value="VVM06545.1"/>
    <property type="molecule type" value="Genomic_DNA"/>
</dbReference>
<proteinExistence type="predicted"/>
<dbReference type="InterPro" id="IPR029063">
    <property type="entry name" value="SAM-dependent_MTases_sf"/>
</dbReference>
<protein>
    <submittedName>
        <fullName evidence="2">Ubiquinone biosynthesis O-methyltransferase</fullName>
        <ecNumber evidence="2">2.1.1.222</ecNumber>
    </submittedName>
</protein>
<gene>
    <name evidence="2" type="primary">ubiG</name>
    <name evidence="2" type="ORF">MAMC_01143</name>
</gene>